<accession>A0ABU6ZQH1</accession>
<evidence type="ECO:0000313" key="2">
    <source>
        <dbReference type="EMBL" id="MED6224170.1"/>
    </source>
</evidence>
<dbReference type="EMBL" id="JASCZI010273072">
    <property type="protein sequence ID" value="MED6224170.1"/>
    <property type="molecule type" value="Genomic_DNA"/>
</dbReference>
<sequence length="150" mass="17080">MKGKLSHHQTVNTTNKHKDGETINKAIEIPTNHLNTANLTTIIHHKTPKAQDTNLHIIGNHIHPLMPEILAELQDFQRQVHRIVSSNKKVTFLRLDDPRLGHVGNVAQTWPWAASLDPRLSLSEIGWITFGPRWKRGSNVTWGAWFLSLE</sequence>
<proteinExistence type="predicted"/>
<evidence type="ECO:0000313" key="3">
    <source>
        <dbReference type="Proteomes" id="UP001341840"/>
    </source>
</evidence>
<comment type="caution">
    <text evidence="2">The sequence shown here is derived from an EMBL/GenBank/DDBJ whole genome shotgun (WGS) entry which is preliminary data.</text>
</comment>
<evidence type="ECO:0000256" key="1">
    <source>
        <dbReference type="SAM" id="MobiDB-lite"/>
    </source>
</evidence>
<organism evidence="2 3">
    <name type="scientific">Stylosanthes scabra</name>
    <dbReference type="NCBI Taxonomy" id="79078"/>
    <lineage>
        <taxon>Eukaryota</taxon>
        <taxon>Viridiplantae</taxon>
        <taxon>Streptophyta</taxon>
        <taxon>Embryophyta</taxon>
        <taxon>Tracheophyta</taxon>
        <taxon>Spermatophyta</taxon>
        <taxon>Magnoliopsida</taxon>
        <taxon>eudicotyledons</taxon>
        <taxon>Gunneridae</taxon>
        <taxon>Pentapetalae</taxon>
        <taxon>rosids</taxon>
        <taxon>fabids</taxon>
        <taxon>Fabales</taxon>
        <taxon>Fabaceae</taxon>
        <taxon>Papilionoideae</taxon>
        <taxon>50 kb inversion clade</taxon>
        <taxon>dalbergioids sensu lato</taxon>
        <taxon>Dalbergieae</taxon>
        <taxon>Pterocarpus clade</taxon>
        <taxon>Stylosanthes</taxon>
    </lineage>
</organism>
<gene>
    <name evidence="2" type="ORF">PIB30_081322</name>
</gene>
<name>A0ABU6ZQH1_9FABA</name>
<reference evidence="2 3" key="1">
    <citation type="journal article" date="2023" name="Plants (Basel)">
        <title>Bridging the Gap: Combining Genomics and Transcriptomics Approaches to Understand Stylosanthes scabra, an Orphan Legume from the Brazilian Caatinga.</title>
        <authorList>
            <person name="Ferreira-Neto J.R.C."/>
            <person name="da Silva M.D."/>
            <person name="Binneck E."/>
            <person name="de Melo N.F."/>
            <person name="da Silva R.H."/>
            <person name="de Melo A.L.T.M."/>
            <person name="Pandolfi V."/>
            <person name="Bustamante F.O."/>
            <person name="Brasileiro-Vidal A.C."/>
            <person name="Benko-Iseppon A.M."/>
        </authorList>
    </citation>
    <scope>NUCLEOTIDE SEQUENCE [LARGE SCALE GENOMIC DNA]</scope>
    <source>
        <tissue evidence="2">Leaves</tissue>
    </source>
</reference>
<keyword evidence="3" id="KW-1185">Reference proteome</keyword>
<dbReference type="Proteomes" id="UP001341840">
    <property type="component" value="Unassembled WGS sequence"/>
</dbReference>
<protein>
    <submittedName>
        <fullName evidence="2">Uncharacterized protein</fullName>
    </submittedName>
</protein>
<feature type="region of interest" description="Disordered" evidence="1">
    <location>
        <begin position="1"/>
        <end position="23"/>
    </location>
</feature>